<dbReference type="RefSeq" id="XP_033462568.1">
    <property type="nucleotide sequence ID" value="XM_033606971.1"/>
</dbReference>
<dbReference type="AlphaFoldDB" id="A0A6J3MF87"/>
<dbReference type="GeneID" id="54364771"/>
<organism evidence="4">
    <name type="scientific">Dissoconium aciculare CBS 342.82</name>
    <dbReference type="NCBI Taxonomy" id="1314786"/>
    <lineage>
        <taxon>Eukaryota</taxon>
        <taxon>Fungi</taxon>
        <taxon>Dikarya</taxon>
        <taxon>Ascomycota</taxon>
        <taxon>Pezizomycotina</taxon>
        <taxon>Dothideomycetes</taxon>
        <taxon>Dothideomycetidae</taxon>
        <taxon>Mycosphaerellales</taxon>
        <taxon>Dissoconiaceae</taxon>
        <taxon>Dissoconium</taxon>
    </lineage>
</organism>
<dbReference type="InterPro" id="IPR029058">
    <property type="entry name" value="AB_hydrolase_fold"/>
</dbReference>
<evidence type="ECO:0000313" key="3">
    <source>
        <dbReference type="Proteomes" id="UP000504637"/>
    </source>
</evidence>
<dbReference type="Pfam" id="PF02129">
    <property type="entry name" value="Peptidase_S15"/>
    <property type="match status" value="1"/>
</dbReference>
<dbReference type="SUPFAM" id="SSF53474">
    <property type="entry name" value="alpha/beta-Hydrolases"/>
    <property type="match status" value="1"/>
</dbReference>
<evidence type="ECO:0000256" key="1">
    <source>
        <dbReference type="ARBA" id="ARBA00022801"/>
    </source>
</evidence>
<dbReference type="PANTHER" id="PTHR22946">
    <property type="entry name" value="DIENELACTONE HYDROLASE DOMAIN-CONTAINING PROTEIN-RELATED"/>
    <property type="match status" value="1"/>
</dbReference>
<gene>
    <name evidence="4" type="ORF">K489DRAFT_399703</name>
</gene>
<reference evidence="4" key="1">
    <citation type="submission" date="2020-01" db="EMBL/GenBank/DDBJ databases">
        <authorList>
            <consortium name="DOE Joint Genome Institute"/>
            <person name="Haridas S."/>
            <person name="Albert R."/>
            <person name="Binder M."/>
            <person name="Bloem J."/>
            <person name="Labutti K."/>
            <person name="Salamov A."/>
            <person name="Andreopoulos B."/>
            <person name="Baker S.E."/>
            <person name="Barry K."/>
            <person name="Bills G."/>
            <person name="Bluhm B.H."/>
            <person name="Cannon C."/>
            <person name="Castanera R."/>
            <person name="Culley D.E."/>
            <person name="Daum C."/>
            <person name="Ezra D."/>
            <person name="Gonzalez J.B."/>
            <person name="Henrissat B."/>
            <person name="Kuo A."/>
            <person name="Liang C."/>
            <person name="Lipzen A."/>
            <person name="Lutzoni F."/>
            <person name="Magnuson J."/>
            <person name="Mondo S."/>
            <person name="Nolan M."/>
            <person name="Ohm R."/>
            <person name="Pangilinan J."/>
            <person name="Park H.-J."/>
            <person name="Ramirez L."/>
            <person name="Alfaro M."/>
            <person name="Sun H."/>
            <person name="Tritt A."/>
            <person name="Yoshinaga Y."/>
            <person name="Zwiers L.-H."/>
            <person name="Turgeon B.G."/>
            <person name="Goodwin S.B."/>
            <person name="Spatafora J.W."/>
            <person name="Crous P.W."/>
            <person name="Grigoriev I.V."/>
        </authorList>
    </citation>
    <scope>NUCLEOTIDE SEQUENCE</scope>
    <source>
        <strain evidence="4">CBS 342.82</strain>
    </source>
</reference>
<dbReference type="Proteomes" id="UP000504637">
    <property type="component" value="Unplaced"/>
</dbReference>
<name>A0A6J3MF87_9PEZI</name>
<evidence type="ECO:0000313" key="4">
    <source>
        <dbReference type="RefSeq" id="XP_033462568.1"/>
    </source>
</evidence>
<feature type="domain" description="Xaa-Pro dipeptidyl-peptidase-like" evidence="2">
    <location>
        <begin position="75"/>
        <end position="178"/>
    </location>
</feature>
<accession>A0A6J3MF87</accession>
<proteinExistence type="predicted"/>
<dbReference type="PANTHER" id="PTHR22946:SF9">
    <property type="entry name" value="POLYKETIDE TRANSFERASE AF380"/>
    <property type="match status" value="1"/>
</dbReference>
<dbReference type="OrthoDB" id="2498029at2759"/>
<dbReference type="GO" id="GO:0016788">
    <property type="term" value="F:hydrolase activity, acting on ester bonds"/>
    <property type="evidence" value="ECO:0007669"/>
    <property type="project" value="UniProtKB-ARBA"/>
</dbReference>
<dbReference type="InterPro" id="IPR000383">
    <property type="entry name" value="Xaa-Pro-like_dom"/>
</dbReference>
<dbReference type="InterPro" id="IPR050261">
    <property type="entry name" value="FrsA_esterase"/>
</dbReference>
<keyword evidence="1" id="KW-0378">Hydrolase</keyword>
<reference evidence="4" key="3">
    <citation type="submission" date="2025-08" db="UniProtKB">
        <authorList>
            <consortium name="RefSeq"/>
        </authorList>
    </citation>
    <scope>IDENTIFICATION</scope>
    <source>
        <strain evidence="4">CBS 342.82</strain>
    </source>
</reference>
<dbReference type="Gene3D" id="3.40.50.1820">
    <property type="entry name" value="alpha/beta hydrolase"/>
    <property type="match status" value="2"/>
</dbReference>
<protein>
    <submittedName>
        <fullName evidence="4">Alpha/beta-hydrolase</fullName>
    </submittedName>
</protein>
<keyword evidence="3" id="KW-1185">Reference proteome</keyword>
<sequence>MAAAGFDRSLAASAAPDAGIERRKNIKIPFLGEQMAGWLYPSSKYDSSNKGPAIVLGHGLGGTKELRLDVFADEFNQLGYTCIAFDYRCNGESTGLPRALVDFEEQQKDWHAVLAYTRELEMVDPERIGIFGTSFGGGHVIQVGATDKRLKAVIAQCPFTDGFSSAFTVGLTTAPGLFITGMRDTLFGTKEKPITVPLVGKPGEAALMNAADVWTGFSPLVPANFEPQHHVPARLVPKMPLLRPGAYASKVQCPIFFAVCGQDTVAPPKPTLKYAARAPKGVVKLYEDMGHFDIYVGEKHERAFKDYAEFLRTNLPA</sequence>
<reference evidence="4" key="2">
    <citation type="submission" date="2020-04" db="EMBL/GenBank/DDBJ databases">
        <authorList>
            <consortium name="NCBI Genome Project"/>
        </authorList>
    </citation>
    <scope>NUCLEOTIDE SEQUENCE</scope>
    <source>
        <strain evidence="4">CBS 342.82</strain>
    </source>
</reference>
<evidence type="ECO:0000259" key="2">
    <source>
        <dbReference type="Pfam" id="PF02129"/>
    </source>
</evidence>